<keyword evidence="4" id="KW-1185">Reference proteome</keyword>
<protein>
    <submittedName>
        <fullName evidence="3">Response regulator</fullName>
    </submittedName>
</protein>
<comment type="caution">
    <text evidence="3">The sequence shown here is derived from an EMBL/GenBank/DDBJ whole genome shotgun (WGS) entry which is preliminary data.</text>
</comment>
<name>A0ABP8JFN9_9BACT</name>
<proteinExistence type="predicted"/>
<sequence length="138" mass="15371">MPLFPRILLVDDDDTTNFLNQRLFQQLGFSNSLVALNGQEALNLLHTLCNQSAESPCPELILLDLNMPVMNGVQFLQAYAQQPVRLPLPVIIILTTSLNPNDMAQMQSLPIAGYLNKPLTREKISNLLHTHFGHPLAS</sequence>
<dbReference type="SMART" id="SM00448">
    <property type="entry name" value="REC"/>
    <property type="match status" value="1"/>
</dbReference>
<organism evidence="3 4">
    <name type="scientific">Hymenobacter koreensis</name>
    <dbReference type="NCBI Taxonomy" id="1084523"/>
    <lineage>
        <taxon>Bacteria</taxon>
        <taxon>Pseudomonadati</taxon>
        <taxon>Bacteroidota</taxon>
        <taxon>Cytophagia</taxon>
        <taxon>Cytophagales</taxon>
        <taxon>Hymenobacteraceae</taxon>
        <taxon>Hymenobacter</taxon>
    </lineage>
</organism>
<dbReference type="Pfam" id="PF00072">
    <property type="entry name" value="Response_reg"/>
    <property type="match status" value="1"/>
</dbReference>
<dbReference type="PROSITE" id="PS50110">
    <property type="entry name" value="RESPONSE_REGULATORY"/>
    <property type="match status" value="1"/>
</dbReference>
<evidence type="ECO:0000313" key="4">
    <source>
        <dbReference type="Proteomes" id="UP001500454"/>
    </source>
</evidence>
<evidence type="ECO:0000313" key="3">
    <source>
        <dbReference type="EMBL" id="GAA4390132.1"/>
    </source>
</evidence>
<dbReference type="InterPro" id="IPR001789">
    <property type="entry name" value="Sig_transdc_resp-reg_receiver"/>
</dbReference>
<dbReference type="Proteomes" id="UP001500454">
    <property type="component" value="Unassembled WGS sequence"/>
</dbReference>
<dbReference type="InterPro" id="IPR011006">
    <property type="entry name" value="CheY-like_superfamily"/>
</dbReference>
<dbReference type="SUPFAM" id="SSF52172">
    <property type="entry name" value="CheY-like"/>
    <property type="match status" value="1"/>
</dbReference>
<feature type="modified residue" description="4-aspartylphosphate" evidence="1">
    <location>
        <position position="64"/>
    </location>
</feature>
<dbReference type="RefSeq" id="WP_345226875.1">
    <property type="nucleotide sequence ID" value="NZ_BAABHA010000015.1"/>
</dbReference>
<reference evidence="4" key="1">
    <citation type="journal article" date="2019" name="Int. J. Syst. Evol. Microbiol.">
        <title>The Global Catalogue of Microorganisms (GCM) 10K type strain sequencing project: providing services to taxonomists for standard genome sequencing and annotation.</title>
        <authorList>
            <consortium name="The Broad Institute Genomics Platform"/>
            <consortium name="The Broad Institute Genome Sequencing Center for Infectious Disease"/>
            <person name="Wu L."/>
            <person name="Ma J."/>
        </authorList>
    </citation>
    <scope>NUCLEOTIDE SEQUENCE [LARGE SCALE GENOMIC DNA]</scope>
    <source>
        <strain evidence="4">JCM 17924</strain>
    </source>
</reference>
<keyword evidence="1" id="KW-0597">Phosphoprotein</keyword>
<dbReference type="PANTHER" id="PTHR44520:SF2">
    <property type="entry name" value="RESPONSE REGULATOR RCP1"/>
    <property type="match status" value="1"/>
</dbReference>
<gene>
    <name evidence="3" type="ORF">GCM10023186_38030</name>
</gene>
<evidence type="ECO:0000259" key="2">
    <source>
        <dbReference type="PROSITE" id="PS50110"/>
    </source>
</evidence>
<dbReference type="Gene3D" id="3.40.50.2300">
    <property type="match status" value="1"/>
</dbReference>
<evidence type="ECO:0000256" key="1">
    <source>
        <dbReference type="PROSITE-ProRule" id="PRU00169"/>
    </source>
</evidence>
<dbReference type="InterPro" id="IPR052893">
    <property type="entry name" value="TCS_response_regulator"/>
</dbReference>
<feature type="domain" description="Response regulatory" evidence="2">
    <location>
        <begin position="6"/>
        <end position="132"/>
    </location>
</feature>
<dbReference type="PANTHER" id="PTHR44520">
    <property type="entry name" value="RESPONSE REGULATOR RCP1-RELATED"/>
    <property type="match status" value="1"/>
</dbReference>
<accession>A0ABP8JFN9</accession>
<dbReference type="EMBL" id="BAABHA010000015">
    <property type="protein sequence ID" value="GAA4390132.1"/>
    <property type="molecule type" value="Genomic_DNA"/>
</dbReference>